<protein>
    <recommendedName>
        <fullName evidence="4">DUF3592 domain-containing protein</fullName>
    </recommendedName>
</protein>
<evidence type="ECO:0000256" key="1">
    <source>
        <dbReference type="SAM" id="Phobius"/>
    </source>
</evidence>
<organism evidence="2 3">
    <name type="scientific">Flavobacterium sediminis</name>
    <dbReference type="NCBI Taxonomy" id="2201181"/>
    <lineage>
        <taxon>Bacteria</taxon>
        <taxon>Pseudomonadati</taxon>
        <taxon>Bacteroidota</taxon>
        <taxon>Flavobacteriia</taxon>
        <taxon>Flavobacteriales</taxon>
        <taxon>Flavobacteriaceae</taxon>
        <taxon>Flavobacterium</taxon>
    </lineage>
</organism>
<gene>
    <name evidence="2" type="ORF">DI487_00365</name>
</gene>
<keyword evidence="3" id="KW-1185">Reference proteome</keyword>
<name>A0A2U8QQX7_9FLAO</name>
<evidence type="ECO:0000313" key="3">
    <source>
        <dbReference type="Proteomes" id="UP000245429"/>
    </source>
</evidence>
<dbReference type="AlphaFoldDB" id="A0A2U8QQX7"/>
<keyword evidence="1" id="KW-0812">Transmembrane</keyword>
<evidence type="ECO:0000313" key="2">
    <source>
        <dbReference type="EMBL" id="AWM12482.1"/>
    </source>
</evidence>
<keyword evidence="1" id="KW-0472">Membrane</keyword>
<evidence type="ECO:0008006" key="4">
    <source>
        <dbReference type="Google" id="ProtNLM"/>
    </source>
</evidence>
<sequence>MKLNKENINYYGVLFGVLVLILLLTIGNHSILEKYEPQEDWYGSLFLGIGLAAVIGFILSFISRVFFLIFSIKTTATITAVKESIASFKKLSEVYRGTENPIHDMFIEEKDIVYSYKFVFEANDGKRYFINSDRVQTTEKISENEQRDILYLKWNPNKAILDTFFTKWSWSLFFLIFSLTFCTIGGLMVTGNLK</sequence>
<feature type="transmembrane region" description="Helical" evidence="1">
    <location>
        <begin position="44"/>
        <end position="70"/>
    </location>
</feature>
<proteinExistence type="predicted"/>
<accession>A0A2U8QQX7</accession>
<dbReference type="Proteomes" id="UP000245429">
    <property type="component" value="Chromosome"/>
</dbReference>
<keyword evidence="1" id="KW-1133">Transmembrane helix</keyword>
<feature type="transmembrane region" description="Helical" evidence="1">
    <location>
        <begin position="12"/>
        <end position="32"/>
    </location>
</feature>
<feature type="transmembrane region" description="Helical" evidence="1">
    <location>
        <begin position="168"/>
        <end position="189"/>
    </location>
</feature>
<dbReference type="KEGG" id="fse:DI487_00365"/>
<dbReference type="EMBL" id="CP029463">
    <property type="protein sequence ID" value="AWM12482.1"/>
    <property type="molecule type" value="Genomic_DNA"/>
</dbReference>
<reference evidence="2 3" key="1">
    <citation type="submission" date="2018-05" db="EMBL/GenBank/DDBJ databases">
        <title>Flavobacterium sp. MEBiC07310.</title>
        <authorList>
            <person name="Baek K."/>
        </authorList>
    </citation>
    <scope>NUCLEOTIDE SEQUENCE [LARGE SCALE GENOMIC DNA]</scope>
    <source>
        <strain evidence="2 3">MEBiC07310</strain>
    </source>
</reference>
<dbReference type="RefSeq" id="WP_109567891.1">
    <property type="nucleotide sequence ID" value="NZ_CP029463.1"/>
</dbReference>